<feature type="region of interest" description="Disordered" evidence="1">
    <location>
        <begin position="1"/>
        <end position="21"/>
    </location>
</feature>
<dbReference type="SUPFAM" id="SSF56672">
    <property type="entry name" value="DNA/RNA polymerases"/>
    <property type="match status" value="1"/>
</dbReference>
<dbReference type="Proteomes" id="UP000789396">
    <property type="component" value="Unassembled WGS sequence"/>
</dbReference>
<protein>
    <submittedName>
        <fullName evidence="2">17297_t:CDS:1</fullName>
    </submittedName>
</protein>
<dbReference type="EMBL" id="CAJVPZ010032931">
    <property type="protein sequence ID" value="CAG8743053.1"/>
    <property type="molecule type" value="Genomic_DNA"/>
</dbReference>
<gene>
    <name evidence="2" type="ORF">RFULGI_LOCUS13020</name>
</gene>
<evidence type="ECO:0000256" key="1">
    <source>
        <dbReference type="SAM" id="MobiDB-lite"/>
    </source>
</evidence>
<dbReference type="Pfam" id="PF08284">
    <property type="entry name" value="RVP_2"/>
    <property type="match status" value="1"/>
</dbReference>
<feature type="compositionally biased region" description="Polar residues" evidence="1">
    <location>
        <begin position="12"/>
        <end position="21"/>
    </location>
</feature>
<dbReference type="PANTHER" id="PTHR15503:SF22">
    <property type="entry name" value="TRANSPOSON TY3-I GAG POLYPROTEIN"/>
    <property type="match status" value="1"/>
</dbReference>
<organism evidence="2 3">
    <name type="scientific">Racocetra fulgida</name>
    <dbReference type="NCBI Taxonomy" id="60492"/>
    <lineage>
        <taxon>Eukaryota</taxon>
        <taxon>Fungi</taxon>
        <taxon>Fungi incertae sedis</taxon>
        <taxon>Mucoromycota</taxon>
        <taxon>Glomeromycotina</taxon>
        <taxon>Glomeromycetes</taxon>
        <taxon>Diversisporales</taxon>
        <taxon>Gigasporaceae</taxon>
        <taxon>Racocetra</taxon>
    </lineage>
</organism>
<name>A0A9N9IPB9_9GLOM</name>
<proteinExistence type="predicted"/>
<evidence type="ECO:0000313" key="2">
    <source>
        <dbReference type="EMBL" id="CAG8743053.1"/>
    </source>
</evidence>
<dbReference type="PANTHER" id="PTHR15503">
    <property type="entry name" value="LDOC1 RELATED"/>
    <property type="match status" value="1"/>
</dbReference>
<keyword evidence="3" id="KW-1185">Reference proteome</keyword>
<sequence length="283" mass="32345">KQKITNIEDEPNQPSQPATNNSLELTQVKKNHSGASQNFINKNFVNKNKLTTKTNTSLTVELADGRKAKTNKIVDITKLELGPYNTSGISVQVLNLQCYDTILGKPWLYHANPNINWRKNILVFQYGTKTIEVQANSQNKFKEPIPIEEEIFAVHINREHNESASSQPPEVQKILQDFGEVFPETLPNHLPSERTVDHAIDLVLGSKPPFCPIYRMSYEELDELKRQLTDLLKKNFIRPSTFPFGAPVLFIHKKEGTLRLCIDYRALNKITIKNRYPLPILTN</sequence>
<evidence type="ECO:0000313" key="3">
    <source>
        <dbReference type="Proteomes" id="UP000789396"/>
    </source>
</evidence>
<dbReference type="InterPro" id="IPR021109">
    <property type="entry name" value="Peptidase_aspartic_dom_sf"/>
</dbReference>
<dbReference type="Gene3D" id="3.10.10.10">
    <property type="entry name" value="HIV Type 1 Reverse Transcriptase, subunit A, domain 1"/>
    <property type="match status" value="1"/>
</dbReference>
<feature type="non-terminal residue" evidence="2">
    <location>
        <position position="1"/>
    </location>
</feature>
<dbReference type="InterPro" id="IPR032567">
    <property type="entry name" value="RTL1-rel"/>
</dbReference>
<accession>A0A9N9IPB9</accession>
<dbReference type="Gene3D" id="2.40.70.10">
    <property type="entry name" value="Acid Proteases"/>
    <property type="match status" value="1"/>
</dbReference>
<dbReference type="CDD" id="cd00303">
    <property type="entry name" value="retropepsin_like"/>
    <property type="match status" value="1"/>
</dbReference>
<dbReference type="InterPro" id="IPR043502">
    <property type="entry name" value="DNA/RNA_pol_sf"/>
</dbReference>
<reference evidence="2" key="1">
    <citation type="submission" date="2021-06" db="EMBL/GenBank/DDBJ databases">
        <authorList>
            <person name="Kallberg Y."/>
            <person name="Tangrot J."/>
            <person name="Rosling A."/>
        </authorList>
    </citation>
    <scope>NUCLEOTIDE SEQUENCE</scope>
    <source>
        <strain evidence="2">IN212</strain>
    </source>
</reference>
<dbReference type="AlphaFoldDB" id="A0A9N9IPB9"/>
<comment type="caution">
    <text evidence="2">The sequence shown here is derived from an EMBL/GenBank/DDBJ whole genome shotgun (WGS) entry which is preliminary data.</text>
</comment>
<dbReference type="OrthoDB" id="2290219at2759"/>